<feature type="transmembrane region" description="Helical" evidence="1">
    <location>
        <begin position="6"/>
        <end position="24"/>
    </location>
</feature>
<proteinExistence type="predicted"/>
<evidence type="ECO:0000256" key="1">
    <source>
        <dbReference type="SAM" id="Phobius"/>
    </source>
</evidence>
<name>G5JI60_9STAP</name>
<evidence type="ECO:0000313" key="3">
    <source>
        <dbReference type="Proteomes" id="UP000005413"/>
    </source>
</evidence>
<keyword evidence="1" id="KW-0472">Membrane</keyword>
<accession>G5JI60</accession>
<reference evidence="2 3" key="1">
    <citation type="journal article" date="2012" name="BMC Genomics">
        <title>Comparative genomic analysis of the genus Staphylococcus including Staphylococcus aureus and its newly described sister species Staphylococcus simiae.</title>
        <authorList>
            <person name="Suzuki H."/>
            <person name="Lefebure T."/>
            <person name="Pavinski Bitar P."/>
            <person name="Stanhope M.J."/>
        </authorList>
    </citation>
    <scope>NUCLEOTIDE SEQUENCE [LARGE SCALE GENOMIC DNA]</scope>
    <source>
        <strain evidence="2 3">CCM 7213</strain>
    </source>
</reference>
<gene>
    <name evidence="2" type="ORF">SS7213T_05727</name>
</gene>
<keyword evidence="1" id="KW-1133">Transmembrane helix</keyword>
<protein>
    <submittedName>
        <fullName evidence="2">Uncharacterized protein</fullName>
    </submittedName>
</protein>
<dbReference type="EMBL" id="AEUN01000386">
    <property type="protein sequence ID" value="EHJ08127.1"/>
    <property type="molecule type" value="Genomic_DNA"/>
</dbReference>
<dbReference type="PATRIC" id="fig|911238.3.peg.962"/>
<sequence length="61" mass="6916">MTTLIIGLIILILLIISFIPNYRAMKLAKAEGQNHTRYTIMVGIDTLLIVLIIVTLLLKYM</sequence>
<feature type="transmembrane region" description="Helical" evidence="1">
    <location>
        <begin position="36"/>
        <end position="58"/>
    </location>
</feature>
<keyword evidence="1" id="KW-0812">Transmembrane</keyword>
<organism evidence="2 3">
    <name type="scientific">Staphylococcus simiae CCM 7213 = CCUG 51256</name>
    <dbReference type="NCBI Taxonomy" id="911238"/>
    <lineage>
        <taxon>Bacteria</taxon>
        <taxon>Bacillati</taxon>
        <taxon>Bacillota</taxon>
        <taxon>Bacilli</taxon>
        <taxon>Bacillales</taxon>
        <taxon>Staphylococcaceae</taxon>
        <taxon>Staphylococcus</taxon>
    </lineage>
</organism>
<keyword evidence="3" id="KW-1185">Reference proteome</keyword>
<dbReference type="AlphaFoldDB" id="G5JI60"/>
<dbReference type="RefSeq" id="WP_002463510.1">
    <property type="nucleotide sequence ID" value="NZ_AEUN01000386.1"/>
</dbReference>
<dbReference type="Proteomes" id="UP000005413">
    <property type="component" value="Unassembled WGS sequence"/>
</dbReference>
<evidence type="ECO:0000313" key="2">
    <source>
        <dbReference type="EMBL" id="EHJ08127.1"/>
    </source>
</evidence>
<comment type="caution">
    <text evidence="2">The sequence shown here is derived from an EMBL/GenBank/DDBJ whole genome shotgun (WGS) entry which is preliminary data.</text>
</comment>